<dbReference type="AlphaFoldDB" id="A0A1U7WPG7"/>
<dbReference type="InterPro" id="IPR036397">
    <property type="entry name" value="RNaseH_sf"/>
</dbReference>
<reference evidence="2" key="1">
    <citation type="journal article" date="2013" name="Genome Biol.">
        <title>Reference genomes and transcriptomes of Nicotiana sylvestris and Nicotiana tomentosiformis.</title>
        <authorList>
            <person name="Sierro N."/>
            <person name="Battey J.N."/>
            <person name="Ouadi S."/>
            <person name="Bovet L."/>
            <person name="Goepfert S."/>
            <person name="Bakaher N."/>
            <person name="Peitsch M.C."/>
            <person name="Ivanov N.V."/>
        </authorList>
    </citation>
    <scope>NUCLEOTIDE SEQUENCE [LARGE SCALE GENOMIC DNA]</scope>
</reference>
<dbReference type="eggNOG" id="KOG0017">
    <property type="taxonomic scope" value="Eukaryota"/>
</dbReference>
<proteinExistence type="predicted"/>
<gene>
    <name evidence="3" type="primary">LOC104226314</name>
</gene>
<dbReference type="Gene3D" id="3.30.420.10">
    <property type="entry name" value="Ribonuclease H-like superfamily/Ribonuclease H"/>
    <property type="match status" value="1"/>
</dbReference>
<evidence type="ECO:0000313" key="2">
    <source>
        <dbReference type="Proteomes" id="UP000189701"/>
    </source>
</evidence>
<reference evidence="3" key="2">
    <citation type="submission" date="2025-08" db="UniProtKB">
        <authorList>
            <consortium name="RefSeq"/>
        </authorList>
    </citation>
    <scope>IDENTIFICATION</scope>
    <source>
        <tissue evidence="3">Leaf</tissue>
    </source>
</reference>
<keyword evidence="2" id="KW-1185">Reference proteome</keyword>
<dbReference type="InterPro" id="IPR012337">
    <property type="entry name" value="RNaseH-like_sf"/>
</dbReference>
<organism evidence="2 3">
    <name type="scientific">Nicotiana sylvestris</name>
    <name type="common">Wood tobacco</name>
    <name type="synonym">South American tobacco</name>
    <dbReference type="NCBI Taxonomy" id="4096"/>
    <lineage>
        <taxon>Eukaryota</taxon>
        <taxon>Viridiplantae</taxon>
        <taxon>Streptophyta</taxon>
        <taxon>Embryophyta</taxon>
        <taxon>Tracheophyta</taxon>
        <taxon>Spermatophyta</taxon>
        <taxon>Magnoliopsida</taxon>
        <taxon>eudicotyledons</taxon>
        <taxon>Gunneridae</taxon>
        <taxon>Pentapetalae</taxon>
        <taxon>asterids</taxon>
        <taxon>lamiids</taxon>
        <taxon>Solanales</taxon>
        <taxon>Solanaceae</taxon>
        <taxon>Nicotianoideae</taxon>
        <taxon>Nicotianeae</taxon>
        <taxon>Nicotiana</taxon>
    </lineage>
</organism>
<dbReference type="PANTHER" id="PTHR47266">
    <property type="entry name" value="ENDONUCLEASE-RELATED"/>
    <property type="match status" value="1"/>
</dbReference>
<dbReference type="KEGG" id="nsy:104226314"/>
<dbReference type="GO" id="GO:0003676">
    <property type="term" value="F:nucleic acid binding"/>
    <property type="evidence" value="ECO:0007669"/>
    <property type="project" value="InterPro"/>
</dbReference>
<sequence length="195" mass="22113">MTPYHPQASGQVEVSNCEIKSILSKTVNANRADWSKKIDDALWDYQTTYKIPIRMFPYRLVFEKSCHLPVELEHKAMWAIKKLNLDWDVELVELRYRAYAYNGSIESSRQQLKGRGESSRGRGRGIFPLASLRPSGRKPQPEEGEEEQTATQSRPHGRYQLRDETSSSHITSDGSEIASKASKPSATLVTEAQTI</sequence>
<dbReference type="GeneID" id="104226314"/>
<dbReference type="RefSeq" id="XP_009776574.1">
    <property type="nucleotide sequence ID" value="XM_009778272.1"/>
</dbReference>
<accession>A0A1U7WPG7</accession>
<evidence type="ECO:0000313" key="3">
    <source>
        <dbReference type="RefSeq" id="XP_009776574.1"/>
    </source>
</evidence>
<feature type="region of interest" description="Disordered" evidence="1">
    <location>
        <begin position="107"/>
        <end position="195"/>
    </location>
</feature>
<evidence type="ECO:0000256" key="1">
    <source>
        <dbReference type="SAM" id="MobiDB-lite"/>
    </source>
</evidence>
<dbReference type="SUPFAM" id="SSF53098">
    <property type="entry name" value="Ribonuclease H-like"/>
    <property type="match status" value="1"/>
</dbReference>
<protein>
    <submittedName>
        <fullName evidence="3">Uncharacterized protein LOC104226314</fullName>
    </submittedName>
</protein>
<name>A0A1U7WPG7_NICSY</name>
<feature type="compositionally biased region" description="Polar residues" evidence="1">
    <location>
        <begin position="182"/>
        <end position="195"/>
    </location>
</feature>
<dbReference type="InterPro" id="IPR052160">
    <property type="entry name" value="Gypsy_RT_Integrase-like"/>
</dbReference>
<dbReference type="Proteomes" id="UP000189701">
    <property type="component" value="Unplaced"/>
</dbReference>